<gene>
    <name evidence="6" type="ORF">GM1_013_00680</name>
</gene>
<keyword evidence="1" id="KW-0677">Repeat</keyword>
<evidence type="ECO:0000259" key="5">
    <source>
        <dbReference type="PROSITE" id="PS50893"/>
    </source>
</evidence>
<dbReference type="InterPro" id="IPR050611">
    <property type="entry name" value="ABCF"/>
</dbReference>
<dbReference type="GO" id="GO:0005524">
    <property type="term" value="F:ATP binding"/>
    <property type="evidence" value="ECO:0007669"/>
    <property type="project" value="UniProtKB-KW"/>
</dbReference>
<keyword evidence="2" id="KW-0547">Nucleotide-binding</keyword>
<name>M3UWC2_GORML</name>
<dbReference type="InterPro" id="IPR003593">
    <property type="entry name" value="AAA+_ATPase"/>
</dbReference>
<organism evidence="6 7">
    <name type="scientific">Gordonia malaquae NBRC 108250</name>
    <dbReference type="NCBI Taxonomy" id="1223542"/>
    <lineage>
        <taxon>Bacteria</taxon>
        <taxon>Bacillati</taxon>
        <taxon>Actinomycetota</taxon>
        <taxon>Actinomycetes</taxon>
        <taxon>Mycobacteriales</taxon>
        <taxon>Gordoniaceae</taxon>
        <taxon>Gordonia</taxon>
    </lineage>
</organism>
<evidence type="ECO:0000256" key="4">
    <source>
        <dbReference type="SAM" id="Coils"/>
    </source>
</evidence>
<dbReference type="GO" id="GO:0016887">
    <property type="term" value="F:ATP hydrolysis activity"/>
    <property type="evidence" value="ECO:0007669"/>
    <property type="project" value="InterPro"/>
</dbReference>
<dbReference type="PANTHER" id="PTHR19211:SF6">
    <property type="entry name" value="BLL7188 PROTEIN"/>
    <property type="match status" value="1"/>
</dbReference>
<evidence type="ECO:0000313" key="6">
    <source>
        <dbReference type="EMBL" id="GAC79932.1"/>
    </source>
</evidence>
<dbReference type="STRING" id="410332.SAMN04488550_0847"/>
<keyword evidence="7" id="KW-1185">Reference proteome</keyword>
<keyword evidence="3 6" id="KW-0067">ATP-binding</keyword>
<sequence>MSTPQNSAVTLRDLSFAWPDGAIALSHVDGTFTQGRTGLVGRNGSGKSTLLRLIAGLLTPTAGRIDTAGDVGYLPQTLTLTTETTVAELLGIDRTLAALRAIEAGEVDEAHFETVGDDWDIEARAAQALDRIGFTADDLDRRVAEVSGGEAMLIAVTGLALRRTPITLLDEPTNNLDRPTRAKLAAMVDDWPGTLIVVSHDLELLEHMDSTAELYNGEVTVFGGPYSEWRSHLDAEQAAAEQAARTAQQTLKAEKRQRVEAETRLAHRAKVGKKAQVDGGLPKILAGARKRRAQESAGALRTTLDDKIADAQAAADSADARIRDDDHISLVLPAPDLPRSRHLAEFTGADSTASGTVVVAGPERVAIVGPNGSGKTTLLTQLVSGAQPEGGRASGRLLTSSFGYLPQRLDGLDDAASALANVQAVAPNVEPGDVRNRLARLLIRGAAVDRPVSTLSGGERFRASLATLLFAEPPSQLLIFDEPTNNLDVASVEHLAEALDAYRGALIVVSHDFGFLRRIGVDTVIELGRDGSLTQRAELPE</sequence>
<protein>
    <submittedName>
        <fullName evidence="6">Putative ABC transporter ATP-binding protein</fullName>
    </submittedName>
</protein>
<feature type="coiled-coil region" evidence="4">
    <location>
        <begin position="237"/>
        <end position="264"/>
    </location>
</feature>
<dbReference type="InterPro" id="IPR027417">
    <property type="entry name" value="P-loop_NTPase"/>
</dbReference>
<dbReference type="AlphaFoldDB" id="M3UWC2"/>
<dbReference type="Pfam" id="PF00005">
    <property type="entry name" value="ABC_tran"/>
    <property type="match status" value="2"/>
</dbReference>
<dbReference type="PROSITE" id="PS50893">
    <property type="entry name" value="ABC_TRANSPORTER_2"/>
    <property type="match status" value="2"/>
</dbReference>
<dbReference type="RefSeq" id="WP_008378586.1">
    <property type="nucleotide sequence ID" value="NZ_BAOP01000013.1"/>
</dbReference>
<dbReference type="Proteomes" id="UP000035009">
    <property type="component" value="Unassembled WGS sequence"/>
</dbReference>
<dbReference type="SUPFAM" id="SSF52540">
    <property type="entry name" value="P-loop containing nucleoside triphosphate hydrolases"/>
    <property type="match status" value="2"/>
</dbReference>
<evidence type="ECO:0000256" key="3">
    <source>
        <dbReference type="ARBA" id="ARBA00022840"/>
    </source>
</evidence>
<dbReference type="InterPro" id="IPR003439">
    <property type="entry name" value="ABC_transporter-like_ATP-bd"/>
</dbReference>
<keyword evidence="4" id="KW-0175">Coiled coil</keyword>
<feature type="domain" description="ABC transporter" evidence="5">
    <location>
        <begin position="332"/>
        <end position="539"/>
    </location>
</feature>
<feature type="domain" description="ABC transporter" evidence="5">
    <location>
        <begin position="9"/>
        <end position="241"/>
    </location>
</feature>
<dbReference type="FunFam" id="3.40.50.300:FF:001320">
    <property type="entry name" value="Heme ABC transporter ATP-binding protein"/>
    <property type="match status" value="1"/>
</dbReference>
<dbReference type="PANTHER" id="PTHR19211">
    <property type="entry name" value="ATP-BINDING TRANSPORT PROTEIN-RELATED"/>
    <property type="match status" value="1"/>
</dbReference>
<accession>M3UWC2</accession>
<comment type="caution">
    <text evidence="6">The sequence shown here is derived from an EMBL/GenBank/DDBJ whole genome shotgun (WGS) entry which is preliminary data.</text>
</comment>
<dbReference type="Gene3D" id="3.40.50.300">
    <property type="entry name" value="P-loop containing nucleotide triphosphate hydrolases"/>
    <property type="match status" value="2"/>
</dbReference>
<evidence type="ECO:0000313" key="7">
    <source>
        <dbReference type="Proteomes" id="UP000035009"/>
    </source>
</evidence>
<dbReference type="EMBL" id="BAOP01000013">
    <property type="protein sequence ID" value="GAC79932.1"/>
    <property type="molecule type" value="Genomic_DNA"/>
</dbReference>
<dbReference type="eggNOG" id="COG0488">
    <property type="taxonomic scope" value="Bacteria"/>
</dbReference>
<dbReference type="OrthoDB" id="4500804at2"/>
<evidence type="ECO:0000256" key="2">
    <source>
        <dbReference type="ARBA" id="ARBA00022741"/>
    </source>
</evidence>
<proteinExistence type="predicted"/>
<reference evidence="6 7" key="1">
    <citation type="submission" date="2013-02" db="EMBL/GenBank/DDBJ databases">
        <title>Whole genome shotgun sequence of Gordonia malaquae NBRC 108250.</title>
        <authorList>
            <person name="Yoshida I."/>
            <person name="Hosoyama A."/>
            <person name="Tsuchikane K."/>
            <person name="Ando Y."/>
            <person name="Baba S."/>
            <person name="Ohji S."/>
            <person name="Hamada M."/>
            <person name="Tamura T."/>
            <person name="Yamazoe A."/>
            <person name="Yamazaki S."/>
            <person name="Fujita N."/>
        </authorList>
    </citation>
    <scope>NUCLEOTIDE SEQUENCE [LARGE SCALE GENOMIC DNA]</scope>
    <source>
        <strain evidence="6 7">NBRC 108250</strain>
    </source>
</reference>
<dbReference type="SMART" id="SM00382">
    <property type="entry name" value="AAA"/>
    <property type="match status" value="2"/>
</dbReference>
<evidence type="ECO:0000256" key="1">
    <source>
        <dbReference type="ARBA" id="ARBA00022737"/>
    </source>
</evidence>